<keyword evidence="1" id="KW-0378">Hydrolase</keyword>
<evidence type="ECO:0000313" key="3">
    <source>
        <dbReference type="Proteomes" id="UP000051557"/>
    </source>
</evidence>
<sequence>MEDSSASPDVAISLPMGRAPDEIGVRVHQALDGVGGNQKEQLREEVRHLLGRESAQLVEQVRAGASGLEVAHQRASFYSALLGEVWQRAGGEGAGENLVLGAVGGFGRGEMSPASDLDLVFF</sequence>
<proteinExistence type="predicted"/>
<evidence type="ECO:0000313" key="2">
    <source>
        <dbReference type="EMBL" id="KRP32785.1"/>
    </source>
</evidence>
<name>A0A0R2XFE0_9BACT</name>
<dbReference type="Proteomes" id="UP000051557">
    <property type="component" value="Unassembled WGS sequence"/>
</dbReference>
<reference evidence="2 3" key="1">
    <citation type="submission" date="2015-10" db="EMBL/GenBank/DDBJ databases">
        <title>Metagenome-Assembled Genomes uncover a global brackish microbiome.</title>
        <authorList>
            <person name="Hugerth L.W."/>
            <person name="Larsson J."/>
            <person name="Alneberg J."/>
            <person name="Lindh M.V."/>
            <person name="Legrand C."/>
            <person name="Pinhassi J."/>
            <person name="Andersson A.F."/>
        </authorList>
    </citation>
    <scope>NUCLEOTIDE SEQUENCE [LARGE SCALE GENOMIC DNA]</scope>
    <source>
        <strain evidence="2">BACL9 MAG-120820-bin42</strain>
    </source>
</reference>
<dbReference type="PANTHER" id="PTHR47320">
    <property type="entry name" value="BIFUNCTIONAL URIDYLYLTRANSFERASE/URIDYLYL-REMOVING ENZYME"/>
    <property type="match status" value="1"/>
</dbReference>
<evidence type="ECO:0008006" key="4">
    <source>
        <dbReference type="Google" id="ProtNLM"/>
    </source>
</evidence>
<dbReference type="InterPro" id="IPR010043">
    <property type="entry name" value="UTase/UR"/>
</dbReference>
<dbReference type="GO" id="GO:0016787">
    <property type="term" value="F:hydrolase activity"/>
    <property type="evidence" value="ECO:0007669"/>
    <property type="project" value="UniProtKB-KW"/>
</dbReference>
<accession>A0A0R2XFE0</accession>
<evidence type="ECO:0000256" key="1">
    <source>
        <dbReference type="ARBA" id="ARBA00022801"/>
    </source>
</evidence>
<feature type="non-terminal residue" evidence="2">
    <location>
        <position position="122"/>
    </location>
</feature>
<dbReference type="SUPFAM" id="SSF81301">
    <property type="entry name" value="Nucleotidyltransferase"/>
    <property type="match status" value="1"/>
</dbReference>
<organism evidence="2 3">
    <name type="scientific">Verrucomicrobia subdivision 6 bacterium BACL9 MAG-120820-bin42</name>
    <dbReference type="NCBI Taxonomy" id="1655634"/>
    <lineage>
        <taxon>Bacteria</taxon>
        <taxon>Pseudomonadati</taxon>
        <taxon>Verrucomicrobiota</taxon>
        <taxon>Verrucomicrobiia</taxon>
        <taxon>Verrucomicrobiales</taxon>
        <taxon>Verrucomicrobia subdivision 6</taxon>
    </lineage>
</organism>
<dbReference type="InterPro" id="IPR043519">
    <property type="entry name" value="NT_sf"/>
</dbReference>
<dbReference type="EMBL" id="LIDM01000060">
    <property type="protein sequence ID" value="KRP32785.1"/>
    <property type="molecule type" value="Genomic_DNA"/>
</dbReference>
<gene>
    <name evidence="2" type="ORF">ABS32_02470</name>
</gene>
<protein>
    <recommendedName>
        <fullName evidence="4">Polymerase nucleotidyl transferase domain-containing protein</fullName>
    </recommendedName>
</protein>
<dbReference type="AlphaFoldDB" id="A0A0R2XFE0"/>
<dbReference type="GO" id="GO:0008773">
    <property type="term" value="F:[protein-PII] uridylyltransferase activity"/>
    <property type="evidence" value="ECO:0007669"/>
    <property type="project" value="InterPro"/>
</dbReference>
<comment type="caution">
    <text evidence="2">The sequence shown here is derived from an EMBL/GenBank/DDBJ whole genome shotgun (WGS) entry which is preliminary data.</text>
</comment>
<dbReference type="Gene3D" id="3.30.460.10">
    <property type="entry name" value="Beta Polymerase, domain 2"/>
    <property type="match status" value="1"/>
</dbReference>
<dbReference type="PANTHER" id="PTHR47320:SF1">
    <property type="entry name" value="BIFUNCTIONAL URIDYLYLTRANSFERASE_URIDYLYL-REMOVING ENZYME"/>
    <property type="match status" value="1"/>
</dbReference>